<dbReference type="SMART" id="SM00490">
    <property type="entry name" value="HELICc"/>
    <property type="match status" value="1"/>
</dbReference>
<feature type="compositionally biased region" description="Basic and acidic residues" evidence="8">
    <location>
        <begin position="737"/>
        <end position="755"/>
    </location>
</feature>
<dbReference type="AlphaFoldDB" id="A0A5B0LTY4"/>
<dbReference type="Pfam" id="PF00271">
    <property type="entry name" value="Helicase_C"/>
    <property type="match status" value="1"/>
</dbReference>
<evidence type="ECO:0000256" key="3">
    <source>
        <dbReference type="ARBA" id="ARBA00022840"/>
    </source>
</evidence>
<dbReference type="GO" id="GO:0009378">
    <property type="term" value="F:four-way junction helicase activity"/>
    <property type="evidence" value="ECO:0007669"/>
    <property type="project" value="TreeGrafter"/>
</dbReference>
<dbReference type="SUPFAM" id="SSF52540">
    <property type="entry name" value="P-loop containing nucleoside triphosphate hydrolases"/>
    <property type="match status" value="1"/>
</dbReference>
<comment type="catalytic activity">
    <reaction evidence="6">
        <text>Couples ATP hydrolysis with the unwinding of duplex DNA by translocating in the 3'-5' direction.</text>
        <dbReference type="EC" id="5.6.2.4"/>
    </reaction>
</comment>
<dbReference type="PROSITE" id="PS51194">
    <property type="entry name" value="HELICASE_CTER"/>
    <property type="match status" value="1"/>
</dbReference>
<keyword evidence="11" id="KW-0378">Hydrolase</keyword>
<dbReference type="Pfam" id="PF00270">
    <property type="entry name" value="DEAD"/>
    <property type="match status" value="1"/>
</dbReference>
<evidence type="ECO:0000313" key="11">
    <source>
        <dbReference type="EMBL" id="KAA1067250.1"/>
    </source>
</evidence>
<evidence type="ECO:0000259" key="10">
    <source>
        <dbReference type="PROSITE" id="PS51194"/>
    </source>
</evidence>
<reference evidence="11 12" key="1">
    <citation type="submission" date="2019-05" db="EMBL/GenBank/DDBJ databases">
        <title>Emergence of the Ug99 lineage of the wheat stem rust pathogen through somatic hybridization.</title>
        <authorList>
            <person name="Li F."/>
            <person name="Upadhyaya N.M."/>
            <person name="Sperschneider J."/>
            <person name="Matny O."/>
            <person name="Nguyen-Phuc H."/>
            <person name="Mago R."/>
            <person name="Raley C."/>
            <person name="Miller M.E."/>
            <person name="Silverstein K.A.T."/>
            <person name="Henningsen E."/>
            <person name="Hirsch C.D."/>
            <person name="Visser B."/>
            <person name="Pretorius Z.A."/>
            <person name="Steffenson B.J."/>
            <person name="Schwessinger B."/>
            <person name="Dodds P.N."/>
            <person name="Figueroa M."/>
        </authorList>
    </citation>
    <scope>NUCLEOTIDE SEQUENCE [LARGE SCALE GENOMIC DNA]</scope>
    <source>
        <strain evidence="11 12">Ug99</strain>
    </source>
</reference>
<dbReference type="SMART" id="SM00487">
    <property type="entry name" value="DEXDc"/>
    <property type="match status" value="1"/>
</dbReference>
<dbReference type="EC" id="5.6.2.4" evidence="7"/>
<dbReference type="Proteomes" id="UP000325313">
    <property type="component" value="Unassembled WGS sequence"/>
</dbReference>
<dbReference type="InterPro" id="IPR001650">
    <property type="entry name" value="Helicase_C-like"/>
</dbReference>
<keyword evidence="5" id="KW-0413">Isomerase</keyword>
<accession>A0A5B0LTY4</accession>
<evidence type="ECO:0000259" key="9">
    <source>
        <dbReference type="PROSITE" id="PS51192"/>
    </source>
</evidence>
<feature type="region of interest" description="Disordered" evidence="8">
    <location>
        <begin position="707"/>
        <end position="755"/>
    </location>
</feature>
<evidence type="ECO:0000313" key="12">
    <source>
        <dbReference type="Proteomes" id="UP000325313"/>
    </source>
</evidence>
<evidence type="ECO:0000256" key="6">
    <source>
        <dbReference type="ARBA" id="ARBA00034617"/>
    </source>
</evidence>
<keyword evidence="3" id="KW-0067">ATP-binding</keyword>
<dbReference type="InterPro" id="IPR014001">
    <property type="entry name" value="Helicase_ATP-bd"/>
</dbReference>
<dbReference type="Gene3D" id="3.40.50.300">
    <property type="entry name" value="P-loop containing nucleotide triphosphate hydrolases"/>
    <property type="match status" value="2"/>
</dbReference>
<comment type="similarity">
    <text evidence="1">Belongs to the helicase family. RecQ subfamily.</text>
</comment>
<evidence type="ECO:0000256" key="7">
    <source>
        <dbReference type="ARBA" id="ARBA00034808"/>
    </source>
</evidence>
<dbReference type="InterPro" id="IPR027417">
    <property type="entry name" value="P-loop_NTPase"/>
</dbReference>
<dbReference type="GO" id="GO:0043138">
    <property type="term" value="F:3'-5' DNA helicase activity"/>
    <property type="evidence" value="ECO:0007669"/>
    <property type="project" value="UniProtKB-EC"/>
</dbReference>
<evidence type="ECO:0000256" key="5">
    <source>
        <dbReference type="ARBA" id="ARBA00023235"/>
    </source>
</evidence>
<feature type="domain" description="Helicase ATP-binding" evidence="9">
    <location>
        <begin position="73"/>
        <end position="266"/>
    </location>
</feature>
<keyword evidence="4" id="KW-0238">DNA-binding</keyword>
<dbReference type="PANTHER" id="PTHR13710">
    <property type="entry name" value="DNA HELICASE RECQ FAMILY MEMBER"/>
    <property type="match status" value="1"/>
</dbReference>
<feature type="region of interest" description="Disordered" evidence="8">
    <location>
        <begin position="654"/>
        <end position="688"/>
    </location>
</feature>
<evidence type="ECO:0000256" key="8">
    <source>
        <dbReference type="SAM" id="MobiDB-lite"/>
    </source>
</evidence>
<evidence type="ECO:0000256" key="4">
    <source>
        <dbReference type="ARBA" id="ARBA00023125"/>
    </source>
</evidence>
<organism evidence="11 12">
    <name type="scientific">Puccinia graminis f. sp. tritici</name>
    <dbReference type="NCBI Taxonomy" id="56615"/>
    <lineage>
        <taxon>Eukaryota</taxon>
        <taxon>Fungi</taxon>
        <taxon>Dikarya</taxon>
        <taxon>Basidiomycota</taxon>
        <taxon>Pucciniomycotina</taxon>
        <taxon>Pucciniomycetes</taxon>
        <taxon>Pucciniales</taxon>
        <taxon>Pucciniaceae</taxon>
        <taxon>Puccinia</taxon>
    </lineage>
</organism>
<dbReference type="GO" id="GO:0003677">
    <property type="term" value="F:DNA binding"/>
    <property type="evidence" value="ECO:0007669"/>
    <property type="project" value="UniProtKB-KW"/>
</dbReference>
<dbReference type="InterPro" id="IPR011545">
    <property type="entry name" value="DEAD/DEAH_box_helicase_dom"/>
</dbReference>
<evidence type="ECO:0000256" key="1">
    <source>
        <dbReference type="ARBA" id="ARBA00005446"/>
    </source>
</evidence>
<dbReference type="GO" id="GO:0005524">
    <property type="term" value="F:ATP binding"/>
    <property type="evidence" value="ECO:0007669"/>
    <property type="project" value="UniProtKB-KW"/>
</dbReference>
<dbReference type="GO" id="GO:0005694">
    <property type="term" value="C:chromosome"/>
    <property type="evidence" value="ECO:0007669"/>
    <property type="project" value="TreeGrafter"/>
</dbReference>
<proteinExistence type="inferred from homology"/>
<dbReference type="PANTHER" id="PTHR13710:SF105">
    <property type="entry name" value="ATP-DEPENDENT DNA HELICASE Q1"/>
    <property type="match status" value="1"/>
</dbReference>
<keyword evidence="2" id="KW-0547">Nucleotide-binding</keyword>
<dbReference type="GO" id="GO:0005737">
    <property type="term" value="C:cytoplasm"/>
    <property type="evidence" value="ECO:0007669"/>
    <property type="project" value="TreeGrafter"/>
</dbReference>
<keyword evidence="11" id="KW-0347">Helicase</keyword>
<dbReference type="PROSITE" id="PS51192">
    <property type="entry name" value="HELICASE_ATP_BIND_1"/>
    <property type="match status" value="1"/>
</dbReference>
<feature type="compositionally biased region" description="Polar residues" evidence="8">
    <location>
        <begin position="718"/>
        <end position="728"/>
    </location>
</feature>
<feature type="domain" description="Helicase C-terminal" evidence="10">
    <location>
        <begin position="305"/>
        <end position="455"/>
    </location>
</feature>
<dbReference type="GO" id="GO:0000724">
    <property type="term" value="P:double-strand break repair via homologous recombination"/>
    <property type="evidence" value="ECO:0007669"/>
    <property type="project" value="TreeGrafter"/>
</dbReference>
<gene>
    <name evidence="11" type="primary">SGS1_142</name>
    <name evidence="11" type="ORF">PGTUg99_029443</name>
</gene>
<name>A0A5B0LTY4_PUCGR</name>
<feature type="compositionally biased region" description="Basic and acidic residues" evidence="8">
    <location>
        <begin position="707"/>
        <end position="716"/>
    </location>
</feature>
<sequence length="785" mass="89708">MDGSSLATLAQNLSDAHVTTTNLQATVEKHKKKPLQLSQEITNRNDDGLRDYVTNESNKHYAEAPKKLQVDTVCNLARGYHSFVLAGTGYGKSRIGEMYFHLYAPQRKAVVLVLNPLDSLGEDQVREKTRAGISAISLGKMVLTRDLVEKIKQGDYTFIYLSPEVFLNNELFTDLYFSNEFQSRLVLIVIDEAHMVYVWGLVESGKAKLLSVRDRLQDYGIFRPSYGKLGDHLMATNNVPLLLLSATCRPVAIEAILASLMLKRVDMPFFRGELVRTEIRILRFYMTDTLKSCEDLSRMFSKESEIKDKNLLPTLIYSGTRKSTLSVISVLNKARGRKKDDYDSESPLVCRFHACTGEEDKLDSVKAFENKEFPIFSSTMALGLGQNWKRVRCVIHMGRGDPSTISQMMGRCGRDGRPGLAILFMERKQKKGKNKVGDFENEKEQHTDDDRMDAYAVTPVCLRVANAVDNLNGYIPLSNKDPNYLKEKSRHEYLKFDRCSCSNCEPEAAKEIHKLAHSFTEQNFEDMLNDPSKFTLGMPDYVQPKKHRNTTKKYKSRFSQDTVKKIAEDLVIHFESFYRNLMGPRPERRASRYFGEAKAKAVAEAFEDIHEPGLISKLIGGEWFNNQSKTMFSFIESYKKGEWFERQVFEKEEGKRQIENAKRDKEQKKKTEEDEKKKANQKKEADKLAKQAEDAIALEAFKRVRAAEAKERREQGEAPSSSTNSITLQPKPKRVRLLTEDRKKRDEKILADKTAKRAENAVVLEGFKKAQAAEAMETEELRKLT</sequence>
<evidence type="ECO:0000256" key="2">
    <source>
        <dbReference type="ARBA" id="ARBA00022741"/>
    </source>
</evidence>
<comment type="caution">
    <text evidence="11">The sequence shown here is derived from an EMBL/GenBank/DDBJ whole genome shotgun (WGS) entry which is preliminary data.</text>
</comment>
<protein>
    <recommendedName>
        <fullName evidence="7">DNA 3'-5' helicase</fullName>
        <ecNumber evidence="7">5.6.2.4</ecNumber>
    </recommendedName>
</protein>
<dbReference type="EMBL" id="VDEP01000507">
    <property type="protein sequence ID" value="KAA1067250.1"/>
    <property type="molecule type" value="Genomic_DNA"/>
</dbReference>